<gene>
    <name evidence="3" type="ORF">ATANTOWER_030763</name>
</gene>
<dbReference type="InterPro" id="IPR041562">
    <property type="entry name" value="MCM_lid"/>
</dbReference>
<dbReference type="InterPro" id="IPR031327">
    <property type="entry name" value="MCM"/>
</dbReference>
<dbReference type="Gene3D" id="3.40.50.300">
    <property type="entry name" value="P-loop containing nucleotide triphosphate hydrolases"/>
    <property type="match status" value="1"/>
</dbReference>
<evidence type="ECO:0000313" key="3">
    <source>
        <dbReference type="EMBL" id="MED6247381.1"/>
    </source>
</evidence>
<dbReference type="EMBL" id="JAHUTI010049257">
    <property type="protein sequence ID" value="MED6247381.1"/>
    <property type="molecule type" value="Genomic_DNA"/>
</dbReference>
<dbReference type="InterPro" id="IPR027417">
    <property type="entry name" value="P-loop_NTPase"/>
</dbReference>
<protein>
    <recommendedName>
        <fullName evidence="5">MCM AAA-lid domain-containing protein</fullName>
    </recommendedName>
</protein>
<comment type="caution">
    <text evidence="3">The sequence shown here is derived from an EMBL/GenBank/DDBJ whole genome shotgun (WGS) entry which is preliminary data.</text>
</comment>
<dbReference type="PANTHER" id="PTHR11630">
    <property type="entry name" value="DNA REPLICATION LICENSING FACTOR MCM FAMILY MEMBER"/>
    <property type="match status" value="1"/>
</dbReference>
<reference evidence="3 4" key="1">
    <citation type="submission" date="2021-07" db="EMBL/GenBank/DDBJ databases">
        <authorList>
            <person name="Palmer J.M."/>
        </authorList>
    </citation>
    <scope>NUCLEOTIDE SEQUENCE [LARGE SCALE GENOMIC DNA]</scope>
    <source>
        <strain evidence="3 4">AT_MEX2019</strain>
        <tissue evidence="3">Muscle</tissue>
    </source>
</reference>
<evidence type="ECO:0000259" key="2">
    <source>
        <dbReference type="Pfam" id="PF26063"/>
    </source>
</evidence>
<dbReference type="Pfam" id="PF26063">
    <property type="entry name" value="MCMDC2_N"/>
    <property type="match status" value="1"/>
</dbReference>
<dbReference type="Pfam" id="PF17855">
    <property type="entry name" value="MCM_lid"/>
    <property type="match status" value="1"/>
</dbReference>
<dbReference type="Proteomes" id="UP001345963">
    <property type="component" value="Unassembled WGS sequence"/>
</dbReference>
<organism evidence="3 4">
    <name type="scientific">Ataeniobius toweri</name>
    <dbReference type="NCBI Taxonomy" id="208326"/>
    <lineage>
        <taxon>Eukaryota</taxon>
        <taxon>Metazoa</taxon>
        <taxon>Chordata</taxon>
        <taxon>Craniata</taxon>
        <taxon>Vertebrata</taxon>
        <taxon>Euteleostomi</taxon>
        <taxon>Actinopterygii</taxon>
        <taxon>Neopterygii</taxon>
        <taxon>Teleostei</taxon>
        <taxon>Neoteleostei</taxon>
        <taxon>Acanthomorphata</taxon>
        <taxon>Ovalentaria</taxon>
        <taxon>Atherinomorphae</taxon>
        <taxon>Cyprinodontiformes</taxon>
        <taxon>Goodeidae</taxon>
        <taxon>Ataeniobius</taxon>
    </lineage>
</organism>
<evidence type="ECO:0008006" key="5">
    <source>
        <dbReference type="Google" id="ProtNLM"/>
    </source>
</evidence>
<sequence>MADILSLKESVVIYLDRSGGLQKLAGDCRLLHDSQQTAAVYRFRVLVNPSDLIEVDPGLGDYVLHDPLRATVLFQSVCFLAIKTLSLTEKIHTASQVNVSLTFTHLPPFPEYTLDLRSFHRVFGPMTPVSMEGAVIAMTRVTKYTQGARFLCTDDDCPGSTGFHHIRVHAPGATESATVRNDFSCMICSSQLKEDVKFRVLGDKQLVELIHVKALDVLRGHQQSSFRYQSVTLFLRDELCHSMTIGRLYRVVGIPSLVYQWPSITWSVEANSVQPWELQRCHKASPRCLELSDCMASSPWRFPAIVAHCFGSDLTPPGSYNTLKLCLLLSLVQTRTDANEAFHNLDLLAVTDDTLILDRLMTYSLSLACRGVRHQAFGEMFACLSRDEHGAGTANIHAGSALLASGGTCMLGDLGFYKKDKLDYIQSGLGVDVFILSVLESRSVSVFIPGKKYGEEADQQLFFPVQCSFWALTDSSQRSGRMDPAVLGTAEMGPVQARLAETFGLVIQCGDRVGEQGVFAQAVHTLQQAVQQGSRPHPSYWGFSSDDYKELVAHSRGLQAELSPEAKKLIHGYYMASRRARTQSQGVKISLASIKLLISLAEAHCKLCLRTKVLEEDAVIAVLLCENSVTLKHGASALVVPPDAVFPCDLGDVDGLRRRDAALDELHQNILRFVYTFAPGADAYITEE</sequence>
<proteinExistence type="predicted"/>
<keyword evidence="4" id="KW-1185">Reference proteome</keyword>
<feature type="domain" description="MCMDC2 N-terminal" evidence="2">
    <location>
        <begin position="7"/>
        <end position="106"/>
    </location>
</feature>
<dbReference type="InterPro" id="IPR058769">
    <property type="entry name" value="MCMDC2_N"/>
</dbReference>
<evidence type="ECO:0000313" key="4">
    <source>
        <dbReference type="Proteomes" id="UP001345963"/>
    </source>
</evidence>
<name>A0ABU7BBM4_9TELE</name>
<accession>A0ABU7BBM4</accession>
<dbReference type="PANTHER" id="PTHR11630:SF75">
    <property type="entry name" value="MINICHROMOSOME MAINTENANCE DOMAIN-CONTAINING PROTEIN 2"/>
    <property type="match status" value="1"/>
</dbReference>
<evidence type="ECO:0000259" key="1">
    <source>
        <dbReference type="Pfam" id="PF17855"/>
    </source>
</evidence>
<feature type="domain" description="MCM AAA-lid" evidence="1">
    <location>
        <begin position="551"/>
        <end position="628"/>
    </location>
</feature>